<feature type="domain" description="Disease resistance N-terminal" evidence="9">
    <location>
        <begin position="7"/>
        <end position="91"/>
    </location>
</feature>
<evidence type="ECO:0000256" key="7">
    <source>
        <dbReference type="SAM" id="Coils"/>
    </source>
</evidence>
<feature type="compositionally biased region" description="Acidic residues" evidence="8">
    <location>
        <begin position="921"/>
        <end position="937"/>
    </location>
</feature>
<dbReference type="InterPro" id="IPR036388">
    <property type="entry name" value="WH-like_DNA-bd_sf"/>
</dbReference>
<evidence type="ECO:0000256" key="1">
    <source>
        <dbReference type="ARBA" id="ARBA00008894"/>
    </source>
</evidence>
<dbReference type="Pfam" id="PF23559">
    <property type="entry name" value="WHD_DRP"/>
    <property type="match status" value="1"/>
</dbReference>
<organism evidence="12">
    <name type="scientific">Oryza barthii</name>
    <dbReference type="NCBI Taxonomy" id="65489"/>
    <lineage>
        <taxon>Eukaryota</taxon>
        <taxon>Viridiplantae</taxon>
        <taxon>Streptophyta</taxon>
        <taxon>Embryophyta</taxon>
        <taxon>Tracheophyta</taxon>
        <taxon>Spermatophyta</taxon>
        <taxon>Magnoliopsida</taxon>
        <taxon>Liliopsida</taxon>
        <taxon>Poales</taxon>
        <taxon>Poaceae</taxon>
        <taxon>BOP clade</taxon>
        <taxon>Oryzoideae</taxon>
        <taxon>Oryzeae</taxon>
        <taxon>Oryzinae</taxon>
        <taxon>Oryza</taxon>
    </lineage>
</organism>
<feature type="coiled-coil region" evidence="7">
    <location>
        <begin position="120"/>
        <end position="147"/>
    </location>
</feature>
<keyword evidence="4" id="KW-0547">Nucleotide-binding</keyword>
<evidence type="ECO:0000259" key="9">
    <source>
        <dbReference type="Pfam" id="PF18052"/>
    </source>
</evidence>
<evidence type="ECO:0000256" key="4">
    <source>
        <dbReference type="ARBA" id="ARBA00022741"/>
    </source>
</evidence>
<dbReference type="Pfam" id="PF18052">
    <property type="entry name" value="Rx_N"/>
    <property type="match status" value="1"/>
</dbReference>
<evidence type="ECO:0000259" key="10">
    <source>
        <dbReference type="Pfam" id="PF23559"/>
    </source>
</evidence>
<dbReference type="HOGENOM" id="CLU_000837_25_0_1"/>
<keyword evidence="2" id="KW-0433">Leucine-rich repeat</keyword>
<keyword evidence="6 7" id="KW-0175">Coiled coil</keyword>
<sequence>MEFILGAMRPLLFKLGKLLKEEYGLEKKVRKGIESLQDELEMMYSVLDKVDSVPWDQHDEQVRVWASMLRELSYNMEDALDAFMVRVEKGAEPAAENNLNNKVTKFIKRIVRLFTKSKDLHQISHAIEEAQELAKQYRELQQRYNVNFSSVRDVDDGATLDPRVLALYKDARELVGIEHPKDEIIEKLFNGDEESKLRLRKISIVGFPGLGKTTLAKAVYTSHILSINLLQPSFSLVFLKKSIWERIKYALVDSNCGSRVITTTRIHNVAKEVGDVYPMEKLSDENSKRLFDKRVLGTEYRSVSSNQSEEVTKKILKKCDGVPLSIITIASVLVHKDDWSEVYDSVGFGPEDGNEVVHNTKKILSFSYYDLPSYLQRCLLYLSIYPEDDSIEKDCLIWKWIAEGFVYEKQGKQLFEVGETYFNELINRSMVQPIEDQINLGTVEGCRINDTMLYLIRDLSMEVDFVKTLDRACEEHDYCLQSSTIHRIAVHHGMRQDQNNNIALCMARLRSLNAIGCPISMLPPVESFQALRVLAIEHCDVSTRGCQLKYLGKLCQLRYLGLTNTPVVELPREIGDLVHLQTLDVRDTGLEELPATVGKLSKLMRLCTGEDARLPFGVGNMTSLQELWLFTLTADCCPNFNVELRKLTNLRVLYILEVGNINSSSLKTLVESFCSLRRIQQLELCFSSHLGITSLEGWEPPLQLRIFSISGVSIARLPAWGNCKHISNLCFTVLELETWDLEILAKMPELHFLAIYIVGRFSWTIAGGRLFPSLREFVTDITVTFLEGAMPMLTRIYLKLQVSKGDAAKHVGLGNLLQLNTVNIDLRCRGATRREVKEAEVAARRMVDGHPNCPCIGVKKTERDLMEADEDDGDDEEISDSDEAESDDDEEEISETDQEDLTKEDEDDGDDEKISNPDVAERDDDEEEEISDTDQEPDSGTRKGQKRLRSSSPQTLSTQVQHLRNEDEDDEMMSANEVDGNDHDENISATDQEV</sequence>
<dbReference type="PANTHER" id="PTHR23155">
    <property type="entry name" value="DISEASE RESISTANCE PROTEIN RP"/>
    <property type="match status" value="1"/>
</dbReference>
<dbReference type="InterPro" id="IPR038005">
    <property type="entry name" value="RX-like_CC"/>
</dbReference>
<dbReference type="InterPro" id="IPR058922">
    <property type="entry name" value="WHD_DRP"/>
</dbReference>
<dbReference type="Gramene" id="OBART11G17140.1">
    <property type="protein sequence ID" value="OBART11G17140.1"/>
    <property type="gene ID" value="OBART11G17140"/>
</dbReference>
<dbReference type="GO" id="GO:0002758">
    <property type="term" value="P:innate immune response-activating signaling pathway"/>
    <property type="evidence" value="ECO:0007669"/>
    <property type="project" value="UniProtKB-ARBA"/>
</dbReference>
<dbReference type="Gene3D" id="3.80.10.10">
    <property type="entry name" value="Ribonuclease Inhibitor"/>
    <property type="match status" value="1"/>
</dbReference>
<proteinExistence type="inferred from homology"/>
<evidence type="ECO:0000256" key="8">
    <source>
        <dbReference type="SAM" id="MobiDB-lite"/>
    </source>
</evidence>
<dbReference type="Gene3D" id="3.40.50.300">
    <property type="entry name" value="P-loop containing nucleotide triphosphate hydrolases"/>
    <property type="match status" value="1"/>
</dbReference>
<evidence type="ECO:0000259" key="11">
    <source>
        <dbReference type="Pfam" id="PF23598"/>
    </source>
</evidence>
<dbReference type="InterPro" id="IPR032675">
    <property type="entry name" value="LRR_dom_sf"/>
</dbReference>
<keyword evidence="5" id="KW-0611">Plant defense</keyword>
<dbReference type="Gene3D" id="1.10.8.430">
    <property type="entry name" value="Helical domain of apoptotic protease-activating factors"/>
    <property type="match status" value="1"/>
</dbReference>
<reference evidence="12" key="1">
    <citation type="journal article" date="2009" name="Rice">
        <title>De Novo Next Generation Sequencing of Plant Genomes.</title>
        <authorList>
            <person name="Rounsley S."/>
            <person name="Marri P.R."/>
            <person name="Yu Y."/>
            <person name="He R."/>
            <person name="Sisneros N."/>
            <person name="Goicoechea J.L."/>
            <person name="Lee S.J."/>
            <person name="Angelova A."/>
            <person name="Kudrna D."/>
            <person name="Luo M."/>
            <person name="Affourtit J."/>
            <person name="Desany B."/>
            <person name="Knight J."/>
            <person name="Niazi F."/>
            <person name="Egholm M."/>
            <person name="Wing R.A."/>
        </authorList>
    </citation>
    <scope>NUCLEOTIDE SEQUENCE [LARGE SCALE GENOMIC DNA]</scope>
    <source>
        <strain evidence="12">cv. IRGC 105608</strain>
    </source>
</reference>
<dbReference type="InterPro" id="IPR055414">
    <property type="entry name" value="LRR_R13L4/SHOC2-like"/>
</dbReference>
<name>A0A0D3HN29_9ORYZ</name>
<dbReference type="InterPro" id="IPR042197">
    <property type="entry name" value="Apaf_helical"/>
</dbReference>
<dbReference type="GO" id="GO:0042742">
    <property type="term" value="P:defense response to bacterium"/>
    <property type="evidence" value="ECO:0007669"/>
    <property type="project" value="UniProtKB-ARBA"/>
</dbReference>
<keyword evidence="13" id="KW-1185">Reference proteome</keyword>
<keyword evidence="3" id="KW-0677">Repeat</keyword>
<protein>
    <recommendedName>
        <fullName evidence="14">Rx N-terminal domain-containing protein</fullName>
    </recommendedName>
</protein>
<dbReference type="Pfam" id="PF23598">
    <property type="entry name" value="LRR_14"/>
    <property type="match status" value="1"/>
</dbReference>
<evidence type="ECO:0000256" key="3">
    <source>
        <dbReference type="ARBA" id="ARBA00022737"/>
    </source>
</evidence>
<dbReference type="SUPFAM" id="SSF52058">
    <property type="entry name" value="L domain-like"/>
    <property type="match status" value="1"/>
</dbReference>
<reference evidence="12" key="2">
    <citation type="submission" date="2015-03" db="UniProtKB">
        <authorList>
            <consortium name="EnsemblPlants"/>
        </authorList>
    </citation>
    <scope>IDENTIFICATION</scope>
</reference>
<dbReference type="Proteomes" id="UP000026960">
    <property type="component" value="Chromosome 11"/>
</dbReference>
<feature type="compositionally biased region" description="Acidic residues" evidence="8">
    <location>
        <begin position="867"/>
        <end position="911"/>
    </location>
</feature>
<evidence type="ECO:0000256" key="2">
    <source>
        <dbReference type="ARBA" id="ARBA00022614"/>
    </source>
</evidence>
<dbReference type="FunFam" id="1.10.10.10:FF:000322">
    <property type="entry name" value="Probable disease resistance protein At1g63360"/>
    <property type="match status" value="1"/>
</dbReference>
<evidence type="ECO:0000256" key="5">
    <source>
        <dbReference type="ARBA" id="ARBA00022821"/>
    </source>
</evidence>
<dbReference type="CDD" id="cd14798">
    <property type="entry name" value="RX-CC_like"/>
    <property type="match status" value="1"/>
</dbReference>
<dbReference type="STRING" id="65489.A0A0D3HN29"/>
<feature type="domain" description="Disease resistance protein winged helix" evidence="10">
    <location>
        <begin position="384"/>
        <end position="455"/>
    </location>
</feature>
<dbReference type="InterPro" id="IPR041118">
    <property type="entry name" value="Rx_N"/>
</dbReference>
<feature type="domain" description="Disease resistance R13L4/SHOC-2-like LRR" evidence="11">
    <location>
        <begin position="509"/>
        <end position="855"/>
    </location>
</feature>
<evidence type="ECO:0008006" key="14">
    <source>
        <dbReference type="Google" id="ProtNLM"/>
    </source>
</evidence>
<dbReference type="Gene3D" id="1.10.10.10">
    <property type="entry name" value="Winged helix-like DNA-binding domain superfamily/Winged helix DNA-binding domain"/>
    <property type="match status" value="1"/>
</dbReference>
<feature type="compositionally biased region" description="Polar residues" evidence="8">
    <location>
        <begin position="950"/>
        <end position="962"/>
    </location>
</feature>
<evidence type="ECO:0000313" key="12">
    <source>
        <dbReference type="EnsemblPlants" id="OBART11G17140.1"/>
    </source>
</evidence>
<dbReference type="eggNOG" id="KOG4658">
    <property type="taxonomic scope" value="Eukaryota"/>
</dbReference>
<dbReference type="PaxDb" id="65489-OBART11G17140.1"/>
<dbReference type="InterPro" id="IPR027417">
    <property type="entry name" value="P-loop_NTPase"/>
</dbReference>
<evidence type="ECO:0000313" key="13">
    <source>
        <dbReference type="Proteomes" id="UP000026960"/>
    </source>
</evidence>
<dbReference type="AlphaFoldDB" id="A0A0D3HN29"/>
<accession>A0A0D3HN29</accession>
<dbReference type="Gene3D" id="1.20.5.4130">
    <property type="match status" value="1"/>
</dbReference>
<dbReference type="SUPFAM" id="SSF52540">
    <property type="entry name" value="P-loop containing nucleoside triphosphate hydrolases"/>
    <property type="match status" value="1"/>
</dbReference>
<dbReference type="PANTHER" id="PTHR23155:SF1228">
    <property type="entry name" value="NB-ARC DOMAIN CONTAINING PROTEIN, EXPRESSED"/>
    <property type="match status" value="1"/>
</dbReference>
<evidence type="ECO:0000256" key="6">
    <source>
        <dbReference type="ARBA" id="ARBA00023054"/>
    </source>
</evidence>
<feature type="region of interest" description="Disordered" evidence="8">
    <location>
        <begin position="852"/>
        <end position="994"/>
    </location>
</feature>
<dbReference type="GO" id="GO:0043531">
    <property type="term" value="F:ADP binding"/>
    <property type="evidence" value="ECO:0007669"/>
    <property type="project" value="InterPro"/>
</dbReference>
<comment type="similarity">
    <text evidence="1">Belongs to the disease resistance NB-LRR family.</text>
</comment>
<dbReference type="GO" id="GO:0009626">
    <property type="term" value="P:plant-type hypersensitive response"/>
    <property type="evidence" value="ECO:0007669"/>
    <property type="project" value="UniProtKB-ARBA"/>
</dbReference>
<dbReference type="EnsemblPlants" id="OBART11G17140.1">
    <property type="protein sequence ID" value="OBART11G17140.1"/>
    <property type="gene ID" value="OBART11G17140"/>
</dbReference>
<dbReference type="InterPro" id="IPR044974">
    <property type="entry name" value="Disease_R_plants"/>
</dbReference>